<accession>A0A640SPN1</accession>
<dbReference type="Proteomes" id="UP000430079">
    <property type="component" value="Unassembled WGS sequence"/>
</dbReference>
<keyword evidence="3" id="KW-1185">Reference proteome</keyword>
<proteinExistence type="predicted"/>
<evidence type="ECO:0000313" key="2">
    <source>
        <dbReference type="EMBL" id="GFE12752.1"/>
    </source>
</evidence>
<gene>
    <name evidence="2" type="ORF">Sgleb_07990</name>
</gene>
<protein>
    <submittedName>
        <fullName evidence="2">Uncharacterized protein</fullName>
    </submittedName>
</protein>
<dbReference type="EMBL" id="BLIO01000001">
    <property type="protein sequence ID" value="GFE12752.1"/>
    <property type="molecule type" value="Genomic_DNA"/>
</dbReference>
<reference evidence="2 3" key="1">
    <citation type="submission" date="2019-12" db="EMBL/GenBank/DDBJ databases">
        <title>Whole genome shotgun sequence of Streptomyces hygroscopicus subsp. glebosus NBRC 13786.</title>
        <authorList>
            <person name="Ichikawa N."/>
            <person name="Kimura A."/>
            <person name="Kitahashi Y."/>
            <person name="Komaki H."/>
            <person name="Tamura T."/>
        </authorList>
    </citation>
    <scope>NUCLEOTIDE SEQUENCE [LARGE SCALE GENOMIC DNA]</scope>
    <source>
        <strain evidence="2 3">NBRC 13786</strain>
    </source>
</reference>
<feature type="region of interest" description="Disordered" evidence="1">
    <location>
        <begin position="1"/>
        <end position="125"/>
    </location>
</feature>
<evidence type="ECO:0000313" key="3">
    <source>
        <dbReference type="Proteomes" id="UP000430079"/>
    </source>
</evidence>
<feature type="compositionally biased region" description="Polar residues" evidence="1">
    <location>
        <begin position="96"/>
        <end position="105"/>
    </location>
</feature>
<feature type="compositionally biased region" description="Polar residues" evidence="1">
    <location>
        <begin position="62"/>
        <end position="74"/>
    </location>
</feature>
<feature type="compositionally biased region" description="Basic and acidic residues" evidence="1">
    <location>
        <begin position="8"/>
        <end position="17"/>
    </location>
</feature>
<organism evidence="2 3">
    <name type="scientific">Streptomyces glebosus</name>
    <dbReference type="NCBI Taxonomy" id="249580"/>
    <lineage>
        <taxon>Bacteria</taxon>
        <taxon>Bacillati</taxon>
        <taxon>Actinomycetota</taxon>
        <taxon>Actinomycetes</taxon>
        <taxon>Kitasatosporales</taxon>
        <taxon>Streptomycetaceae</taxon>
        <taxon>Streptomyces</taxon>
    </lineage>
</organism>
<dbReference type="AlphaFoldDB" id="A0A640SPN1"/>
<feature type="compositionally biased region" description="Basic and acidic residues" evidence="1">
    <location>
        <begin position="115"/>
        <end position="125"/>
    </location>
</feature>
<name>A0A640SPN1_9ACTN</name>
<evidence type="ECO:0000256" key="1">
    <source>
        <dbReference type="SAM" id="MobiDB-lite"/>
    </source>
</evidence>
<comment type="caution">
    <text evidence="2">The sequence shown here is derived from an EMBL/GenBank/DDBJ whole genome shotgun (WGS) entry which is preliminary data.</text>
</comment>
<sequence length="125" mass="13172">MLHGKAKEKREGGEEARPATTNYGAPAERRKAPEGAGAKPHNGPAGSETGHNAAGPEYETAGSRTANPQETGISTLVRATASGTTMPQRHHCISAGNASMTALHQQQKRPPPRRHTAEATRSRSM</sequence>